<organism evidence="7 8">
    <name type="scientific">Isoptericola chiayiensis</name>
    <dbReference type="NCBI Taxonomy" id="579446"/>
    <lineage>
        <taxon>Bacteria</taxon>
        <taxon>Bacillati</taxon>
        <taxon>Actinomycetota</taxon>
        <taxon>Actinomycetes</taxon>
        <taxon>Micrococcales</taxon>
        <taxon>Promicromonosporaceae</taxon>
        <taxon>Isoptericola</taxon>
    </lineage>
</organism>
<dbReference type="PANTHER" id="PTHR33514">
    <property type="entry name" value="PROTEIN ABCI12, CHLOROPLASTIC"/>
    <property type="match status" value="1"/>
</dbReference>
<evidence type="ECO:0000256" key="1">
    <source>
        <dbReference type="ARBA" id="ARBA00004141"/>
    </source>
</evidence>
<evidence type="ECO:0000256" key="6">
    <source>
        <dbReference type="SAM" id="Phobius"/>
    </source>
</evidence>
<dbReference type="CDD" id="cd16914">
    <property type="entry name" value="EcfT"/>
    <property type="match status" value="1"/>
</dbReference>
<keyword evidence="8" id="KW-1185">Reference proteome</keyword>
<evidence type="ECO:0000256" key="5">
    <source>
        <dbReference type="SAM" id="MobiDB-lite"/>
    </source>
</evidence>
<dbReference type="Proteomes" id="UP001500956">
    <property type="component" value="Unassembled WGS sequence"/>
</dbReference>
<dbReference type="RefSeq" id="WP_172151268.1">
    <property type="nucleotide sequence ID" value="NZ_BAABID010000006.1"/>
</dbReference>
<feature type="compositionally biased region" description="Low complexity" evidence="5">
    <location>
        <begin position="11"/>
        <end position="20"/>
    </location>
</feature>
<reference evidence="8" key="1">
    <citation type="journal article" date="2019" name="Int. J. Syst. Evol. Microbiol.">
        <title>The Global Catalogue of Microorganisms (GCM) 10K type strain sequencing project: providing services to taxonomists for standard genome sequencing and annotation.</title>
        <authorList>
            <consortium name="The Broad Institute Genomics Platform"/>
            <consortium name="The Broad Institute Genome Sequencing Center for Infectious Disease"/>
            <person name="Wu L."/>
            <person name="Ma J."/>
        </authorList>
    </citation>
    <scope>NUCLEOTIDE SEQUENCE [LARGE SCALE GENOMIC DNA]</scope>
    <source>
        <strain evidence="8">JCM 18063</strain>
    </source>
</reference>
<dbReference type="PANTHER" id="PTHR33514:SF13">
    <property type="entry name" value="PROTEIN ABCI12, CHLOROPLASTIC"/>
    <property type="match status" value="1"/>
</dbReference>
<keyword evidence="3 6" id="KW-1133">Transmembrane helix</keyword>
<evidence type="ECO:0000313" key="8">
    <source>
        <dbReference type="Proteomes" id="UP001500956"/>
    </source>
</evidence>
<protein>
    <submittedName>
        <fullName evidence="7">Energy-coupling factor transporter transmembrane component T</fullName>
    </submittedName>
</protein>
<dbReference type="Pfam" id="PF02361">
    <property type="entry name" value="CbiQ"/>
    <property type="match status" value="1"/>
</dbReference>
<name>A0ABP8YBR0_9MICO</name>
<keyword evidence="4 6" id="KW-0472">Membrane</keyword>
<accession>A0ABP8YBR0</accession>
<feature type="transmembrane region" description="Helical" evidence="6">
    <location>
        <begin position="267"/>
        <end position="288"/>
    </location>
</feature>
<comment type="caution">
    <text evidence="7">The sequence shown here is derived from an EMBL/GenBank/DDBJ whole genome shotgun (WGS) entry which is preliminary data.</text>
</comment>
<feature type="region of interest" description="Disordered" evidence="5">
    <location>
        <begin position="1"/>
        <end position="24"/>
    </location>
</feature>
<keyword evidence="2 6" id="KW-0812">Transmembrane</keyword>
<evidence type="ECO:0000256" key="4">
    <source>
        <dbReference type="ARBA" id="ARBA00023136"/>
    </source>
</evidence>
<gene>
    <name evidence="7" type="ORF">GCM10023216_12940</name>
</gene>
<evidence type="ECO:0000256" key="2">
    <source>
        <dbReference type="ARBA" id="ARBA00022692"/>
    </source>
</evidence>
<feature type="transmembrane region" description="Helical" evidence="6">
    <location>
        <begin position="98"/>
        <end position="122"/>
    </location>
</feature>
<proteinExistence type="predicted"/>
<feature type="transmembrane region" description="Helical" evidence="6">
    <location>
        <begin position="60"/>
        <end position="86"/>
    </location>
</feature>
<comment type="subcellular location">
    <subcellularLocation>
        <location evidence="1">Membrane</location>
        <topology evidence="1">Multi-pass membrane protein</topology>
    </subcellularLocation>
</comment>
<feature type="transmembrane region" description="Helical" evidence="6">
    <location>
        <begin position="134"/>
        <end position="152"/>
    </location>
</feature>
<dbReference type="EMBL" id="BAABID010000006">
    <property type="protein sequence ID" value="GAA4724371.1"/>
    <property type="molecule type" value="Genomic_DNA"/>
</dbReference>
<evidence type="ECO:0000313" key="7">
    <source>
        <dbReference type="EMBL" id="GAA4724371.1"/>
    </source>
</evidence>
<dbReference type="InterPro" id="IPR003339">
    <property type="entry name" value="ABC/ECF_trnsptr_transmembrane"/>
</dbReference>
<sequence>MTTVDVATPDGTTSGAGSTTSRKRSGLDRMSVEWVKLELMRVAYATRGGFLARRDPRAVLGWYVLCALAPWFTYSTPILVALFVLALGCALAARIGPLLLGLFTLGLVGQAAYVLVLVLVLGGDTTALDGLLQISLKLGAVSLASMAAFVSLDPEKLSDGLQAMRAPAVLGFAISYGYRMVPLLIDEFHDIVDGHRLRGAPHRGHGFLGWRTIARIGRIAVQAFYPLFLNTAQRTRTTVEAMETRGFTSAGPSTAGRRLRLAHLRWSVGDTLLVVATAATIAAVYTFLPTS</sequence>
<evidence type="ECO:0000256" key="3">
    <source>
        <dbReference type="ARBA" id="ARBA00022989"/>
    </source>
</evidence>